<keyword evidence="1" id="KW-0732">Signal</keyword>
<evidence type="ECO:0000313" key="3">
    <source>
        <dbReference type="EMBL" id="SNX59814.1"/>
    </source>
</evidence>
<dbReference type="InterPro" id="IPR013424">
    <property type="entry name" value="Ice-binding_C"/>
</dbReference>
<feature type="chain" id="PRO_5012515551" evidence="1">
    <location>
        <begin position="20"/>
        <end position="213"/>
    </location>
</feature>
<organism evidence="3 4">
    <name type="scientific">Nitrosomonas ureae</name>
    <dbReference type="NCBI Taxonomy" id="44577"/>
    <lineage>
        <taxon>Bacteria</taxon>
        <taxon>Pseudomonadati</taxon>
        <taxon>Pseudomonadota</taxon>
        <taxon>Betaproteobacteria</taxon>
        <taxon>Nitrosomonadales</taxon>
        <taxon>Nitrosomonadaceae</taxon>
        <taxon>Nitrosomonas</taxon>
    </lineage>
</organism>
<gene>
    <name evidence="3" type="ORF">SAMN06296273_1249</name>
</gene>
<proteinExistence type="predicted"/>
<name>A0A285BWZ7_9PROT</name>
<dbReference type="RefSeq" id="WP_096292515.1">
    <property type="nucleotide sequence ID" value="NZ_LT907782.1"/>
</dbReference>
<feature type="signal peptide" evidence="1">
    <location>
        <begin position="1"/>
        <end position="19"/>
    </location>
</feature>
<evidence type="ECO:0000313" key="4">
    <source>
        <dbReference type="Proteomes" id="UP000242498"/>
    </source>
</evidence>
<dbReference type="OrthoDB" id="6399769at2"/>
<dbReference type="NCBIfam" id="TIGR02595">
    <property type="entry name" value="PEP_CTERM"/>
    <property type="match status" value="1"/>
</dbReference>
<dbReference type="EMBL" id="LT907782">
    <property type="protein sequence ID" value="SNX59814.1"/>
    <property type="molecule type" value="Genomic_DNA"/>
</dbReference>
<dbReference type="AlphaFoldDB" id="A0A285BWZ7"/>
<accession>A0A285BWZ7</accession>
<dbReference type="Proteomes" id="UP000242498">
    <property type="component" value="Chromosome I"/>
</dbReference>
<reference evidence="3 4" key="1">
    <citation type="submission" date="2017-08" db="EMBL/GenBank/DDBJ databases">
        <authorList>
            <person name="de Groot N.N."/>
        </authorList>
    </citation>
    <scope>NUCLEOTIDE SEQUENCE [LARGE SCALE GENOMIC DNA]</scope>
    <source>
        <strain evidence="3 4">Nm15</strain>
    </source>
</reference>
<dbReference type="Pfam" id="PF07589">
    <property type="entry name" value="PEP-CTERM"/>
    <property type="match status" value="1"/>
</dbReference>
<protein>
    <submittedName>
        <fullName evidence="3">PEP-CTERM protein-sorting domain-containing protein</fullName>
    </submittedName>
</protein>
<feature type="domain" description="Ice-binding protein C-terminal" evidence="2">
    <location>
        <begin position="183"/>
        <end position="207"/>
    </location>
</feature>
<evidence type="ECO:0000259" key="2">
    <source>
        <dbReference type="Pfam" id="PF07589"/>
    </source>
</evidence>
<evidence type="ECO:0000256" key="1">
    <source>
        <dbReference type="SAM" id="SignalP"/>
    </source>
</evidence>
<sequence>MRIISMMALLALMSGPVAAASWQIGDNDGYGAGVCDNCQHPFNGFTANFDGRSAAETAATDGTQYTDTYSTAHPGFSPHGSETVATFSFTGLGNNWTVGHLEIDMADFQASTFGSVITTFNGITQNFNYNDGFPNTFIRFYTLTGSVVDSINATGELVITIDRNSSTDFYGFDYLKLSDIAAPVPEPETYAMLLVGLGLLGFASRRRMQKPVA</sequence>